<evidence type="ECO:0000256" key="8">
    <source>
        <dbReference type="ARBA" id="ARBA00023114"/>
    </source>
</evidence>
<dbReference type="InterPro" id="IPR023614">
    <property type="entry name" value="Porin_dom_sf"/>
</dbReference>
<evidence type="ECO:0000256" key="5">
    <source>
        <dbReference type="ARBA" id="ARBA00022692"/>
    </source>
</evidence>
<keyword evidence="3" id="KW-0813">Transport</keyword>
<dbReference type="GO" id="GO:0015288">
    <property type="term" value="F:porin activity"/>
    <property type="evidence" value="ECO:0007669"/>
    <property type="project" value="UniProtKB-KW"/>
</dbReference>
<comment type="caution">
    <text evidence="13">The sequence shown here is derived from an EMBL/GenBank/DDBJ whole genome shotgun (WGS) entry which is preliminary data.</text>
</comment>
<dbReference type="OrthoDB" id="8520696at2"/>
<name>A0A4Q7NKQ9_9BURK</name>
<dbReference type="AlphaFoldDB" id="A0A4Q7NKQ9"/>
<evidence type="ECO:0000256" key="11">
    <source>
        <dbReference type="SAM" id="SignalP"/>
    </source>
</evidence>
<dbReference type="PANTHER" id="PTHR34501:SF9">
    <property type="entry name" value="MAJOR OUTER MEMBRANE PROTEIN P.IA"/>
    <property type="match status" value="1"/>
</dbReference>
<dbReference type="InterPro" id="IPR050298">
    <property type="entry name" value="Gram-neg_bact_OMP"/>
</dbReference>
<keyword evidence="9" id="KW-0472">Membrane</keyword>
<keyword evidence="7" id="KW-0406">Ion transport</keyword>
<accession>A0A4Q7NKQ9</accession>
<evidence type="ECO:0000256" key="2">
    <source>
        <dbReference type="ARBA" id="ARBA00011233"/>
    </source>
</evidence>
<dbReference type="Gene3D" id="2.40.160.10">
    <property type="entry name" value="Porin"/>
    <property type="match status" value="1"/>
</dbReference>
<dbReference type="PRINTS" id="PR00182">
    <property type="entry name" value="ECOLNEIPORIN"/>
</dbReference>
<dbReference type="EMBL" id="SGXC01000001">
    <property type="protein sequence ID" value="RZS85684.1"/>
    <property type="molecule type" value="Genomic_DNA"/>
</dbReference>
<organism evidence="13 14">
    <name type="scientific">Pigmentiphaga kullae</name>
    <dbReference type="NCBI Taxonomy" id="151784"/>
    <lineage>
        <taxon>Bacteria</taxon>
        <taxon>Pseudomonadati</taxon>
        <taxon>Pseudomonadota</taxon>
        <taxon>Betaproteobacteria</taxon>
        <taxon>Burkholderiales</taxon>
        <taxon>Alcaligenaceae</taxon>
        <taxon>Pigmentiphaga</taxon>
    </lineage>
</organism>
<reference evidence="13 14" key="1">
    <citation type="submission" date="2019-02" db="EMBL/GenBank/DDBJ databases">
        <title>Genomic Encyclopedia of Type Strains, Phase IV (KMG-IV): sequencing the most valuable type-strain genomes for metagenomic binning, comparative biology and taxonomic classification.</title>
        <authorList>
            <person name="Goeker M."/>
        </authorList>
    </citation>
    <scope>NUCLEOTIDE SEQUENCE [LARGE SCALE GENOMIC DNA]</scope>
    <source>
        <strain evidence="13 14">K24</strain>
    </source>
</reference>
<comment type="subcellular location">
    <subcellularLocation>
        <location evidence="1">Cell outer membrane</location>
        <topology evidence="1">Multi-pass membrane protein</topology>
    </subcellularLocation>
</comment>
<keyword evidence="5" id="KW-0812">Transmembrane</keyword>
<evidence type="ECO:0000256" key="7">
    <source>
        <dbReference type="ARBA" id="ARBA00023065"/>
    </source>
</evidence>
<keyword evidence="6 11" id="KW-0732">Signal</keyword>
<dbReference type="Pfam" id="PF13609">
    <property type="entry name" value="Porin_4"/>
    <property type="match status" value="1"/>
</dbReference>
<keyword evidence="14" id="KW-1185">Reference proteome</keyword>
<evidence type="ECO:0000256" key="6">
    <source>
        <dbReference type="ARBA" id="ARBA00022729"/>
    </source>
</evidence>
<dbReference type="SUPFAM" id="SSF56935">
    <property type="entry name" value="Porins"/>
    <property type="match status" value="1"/>
</dbReference>
<dbReference type="InterPro" id="IPR001702">
    <property type="entry name" value="Porin_Gram-ve"/>
</dbReference>
<dbReference type="CDD" id="cd00342">
    <property type="entry name" value="gram_neg_porins"/>
    <property type="match status" value="1"/>
</dbReference>
<dbReference type="InterPro" id="IPR033900">
    <property type="entry name" value="Gram_neg_porin_domain"/>
</dbReference>
<dbReference type="RefSeq" id="WP_130356855.1">
    <property type="nucleotide sequence ID" value="NZ_SGXC01000001.1"/>
</dbReference>
<dbReference type="GO" id="GO:0009279">
    <property type="term" value="C:cell outer membrane"/>
    <property type="evidence" value="ECO:0007669"/>
    <property type="project" value="UniProtKB-SubCell"/>
</dbReference>
<keyword evidence="8" id="KW-0626">Porin</keyword>
<evidence type="ECO:0000256" key="4">
    <source>
        <dbReference type="ARBA" id="ARBA00022452"/>
    </source>
</evidence>
<comment type="subunit">
    <text evidence="2">Homotrimer.</text>
</comment>
<gene>
    <name evidence="13" type="ORF">EV675_1714</name>
</gene>
<evidence type="ECO:0000256" key="1">
    <source>
        <dbReference type="ARBA" id="ARBA00004571"/>
    </source>
</evidence>
<evidence type="ECO:0000313" key="13">
    <source>
        <dbReference type="EMBL" id="RZS85684.1"/>
    </source>
</evidence>
<evidence type="ECO:0000256" key="3">
    <source>
        <dbReference type="ARBA" id="ARBA00022448"/>
    </source>
</evidence>
<dbReference type="GO" id="GO:0046930">
    <property type="term" value="C:pore complex"/>
    <property type="evidence" value="ECO:0007669"/>
    <property type="project" value="UniProtKB-KW"/>
</dbReference>
<protein>
    <submittedName>
        <fullName evidence="13">Putative porin</fullName>
    </submittedName>
</protein>
<dbReference type="Proteomes" id="UP000292445">
    <property type="component" value="Unassembled WGS sequence"/>
</dbReference>
<keyword evidence="10" id="KW-0998">Cell outer membrane</keyword>
<evidence type="ECO:0000313" key="14">
    <source>
        <dbReference type="Proteomes" id="UP000292445"/>
    </source>
</evidence>
<evidence type="ECO:0000256" key="10">
    <source>
        <dbReference type="ARBA" id="ARBA00023237"/>
    </source>
</evidence>
<feature type="signal peptide" evidence="11">
    <location>
        <begin position="1"/>
        <end position="20"/>
    </location>
</feature>
<dbReference type="PANTHER" id="PTHR34501">
    <property type="entry name" value="PROTEIN YDDL-RELATED"/>
    <property type="match status" value="1"/>
</dbReference>
<evidence type="ECO:0000259" key="12">
    <source>
        <dbReference type="Pfam" id="PF13609"/>
    </source>
</evidence>
<keyword evidence="4" id="KW-1134">Transmembrane beta strand</keyword>
<dbReference type="GO" id="GO:0034220">
    <property type="term" value="P:monoatomic ion transmembrane transport"/>
    <property type="evidence" value="ECO:0007669"/>
    <property type="project" value="InterPro"/>
</dbReference>
<feature type="domain" description="Porin" evidence="12">
    <location>
        <begin position="10"/>
        <end position="335"/>
    </location>
</feature>
<proteinExistence type="predicted"/>
<evidence type="ECO:0000256" key="9">
    <source>
        <dbReference type="ARBA" id="ARBA00023136"/>
    </source>
</evidence>
<feature type="chain" id="PRO_5020847238" evidence="11">
    <location>
        <begin position="21"/>
        <end position="358"/>
    </location>
</feature>
<sequence length="358" mass="38996">MYQRILIAGAAALLSTQVHAQSSVTIYGVADVSIRYLTHADRATGRSKLSMENGAVSNSRWGFRGVEDLGNGLSALFNLEGGMNLDDGTQSTAGRIFNRQSFMGLSSRTAGTLTIGLQNNPLFDFMVGPYDPMTLGNYSQNSWMGTVFSVAGRRGKDNSIKYTNTFGDFRVAAFYGMGEQPDNHRKNEAWSGTVSYTKGPFSTGGGFVLTHDALGNKQTVYNLNLRYKLGPATLFLGHFNSKDHTGFVDAFLNGGATPSATAPRRDNAWFTGLTYDVMPSLKLTSAFYYDRSKNVRAVQGDAGEGTRYALVLLADYYLSRRTTLYATVDYNKVKDAARVDIPGGNSQTGVAIGLRHRF</sequence>